<name>A0ABP8YEI3_9MICO</name>
<evidence type="ECO:0000313" key="1">
    <source>
        <dbReference type="EMBL" id="GAA4725844.1"/>
    </source>
</evidence>
<dbReference type="Proteomes" id="UP001500843">
    <property type="component" value="Unassembled WGS sequence"/>
</dbReference>
<protein>
    <submittedName>
        <fullName evidence="1">Uncharacterized protein</fullName>
    </submittedName>
</protein>
<sequence>MVKARKNDPLSAILQESTDLIGTTLEQLEWAESEIDAASIRHPAQSDLLYHGFRLLNPTHRLMATEFVGRSHNRELLDRLATGMDTRPGTAAEICCALCEASLVAPLSSTAAGLYFRMWESAFPDIPGSSQSGV</sequence>
<proteinExistence type="predicted"/>
<organism evidence="1 2">
    <name type="scientific">Promicromonospora umidemergens</name>
    <dbReference type="NCBI Taxonomy" id="629679"/>
    <lineage>
        <taxon>Bacteria</taxon>
        <taxon>Bacillati</taxon>
        <taxon>Actinomycetota</taxon>
        <taxon>Actinomycetes</taxon>
        <taxon>Micrococcales</taxon>
        <taxon>Promicromonosporaceae</taxon>
        <taxon>Promicromonospora</taxon>
    </lineage>
</organism>
<dbReference type="EMBL" id="BAABHM010000041">
    <property type="protein sequence ID" value="GAA4725844.1"/>
    <property type="molecule type" value="Genomic_DNA"/>
</dbReference>
<evidence type="ECO:0000313" key="2">
    <source>
        <dbReference type="Proteomes" id="UP001500843"/>
    </source>
</evidence>
<gene>
    <name evidence="1" type="ORF">GCM10023198_58610</name>
</gene>
<dbReference type="RefSeq" id="WP_253877938.1">
    <property type="nucleotide sequence ID" value="NZ_BAABHM010000041.1"/>
</dbReference>
<comment type="caution">
    <text evidence="1">The sequence shown here is derived from an EMBL/GenBank/DDBJ whole genome shotgun (WGS) entry which is preliminary data.</text>
</comment>
<reference evidence="2" key="1">
    <citation type="journal article" date="2019" name="Int. J. Syst. Evol. Microbiol.">
        <title>The Global Catalogue of Microorganisms (GCM) 10K type strain sequencing project: providing services to taxonomists for standard genome sequencing and annotation.</title>
        <authorList>
            <consortium name="The Broad Institute Genomics Platform"/>
            <consortium name="The Broad Institute Genome Sequencing Center for Infectious Disease"/>
            <person name="Wu L."/>
            <person name="Ma J."/>
        </authorList>
    </citation>
    <scope>NUCLEOTIDE SEQUENCE [LARGE SCALE GENOMIC DNA]</scope>
    <source>
        <strain evidence="2">JCM 17975</strain>
    </source>
</reference>
<keyword evidence="2" id="KW-1185">Reference proteome</keyword>
<accession>A0ABP8YEI3</accession>